<accession>A0A177D213</accession>
<keyword evidence="9 15" id="KW-0378">Hydrolase</keyword>
<protein>
    <recommendedName>
        <fullName evidence="15">Alpha-galactosidase</fullName>
        <ecNumber evidence="15">3.2.1.22</ecNumber>
    </recommendedName>
    <alternativeName>
        <fullName evidence="15">Melibiase</fullName>
    </alternativeName>
</protein>
<evidence type="ECO:0000259" key="20">
    <source>
        <dbReference type="Pfam" id="PF17801"/>
    </source>
</evidence>
<feature type="domain" description="Glycoside hydrolase family 2 immunoglobulin-like beta-sandwich" evidence="17">
    <location>
        <begin position="802"/>
        <end position="908"/>
    </location>
</feature>
<dbReference type="Gene3D" id="2.60.40.10">
    <property type="entry name" value="Immunoglobulins"/>
    <property type="match status" value="2"/>
</dbReference>
<comment type="catalytic activity">
    <reaction evidence="2 15">
        <text>Hydrolysis of terminal, non-reducing alpha-D-galactose residues in alpha-D-galactosides, including galactose oligosaccharides, galactomannans and galactolipids.</text>
        <dbReference type="EC" id="3.2.1.22"/>
    </reaction>
</comment>
<dbReference type="InterPro" id="IPR036156">
    <property type="entry name" value="Beta-gal/glucu_dom_sf"/>
</dbReference>
<comment type="pathway">
    <text evidence="4">Glycan metabolism; N-glycan degradation.</text>
</comment>
<keyword evidence="7" id="KW-0964">Secreted</keyword>
<evidence type="ECO:0000256" key="8">
    <source>
        <dbReference type="ARBA" id="ARBA00022729"/>
    </source>
</evidence>
<feature type="domain" description="Beta-mannosidase Ig-fold" evidence="18">
    <location>
        <begin position="1408"/>
        <end position="1463"/>
    </location>
</feature>
<dbReference type="Pfam" id="PF00703">
    <property type="entry name" value="Glyco_hydro_2"/>
    <property type="match status" value="1"/>
</dbReference>
<comment type="similarity">
    <text evidence="5 15">Belongs to the glycosyl hydrolase 27 family.</text>
</comment>
<dbReference type="InterPro" id="IPR002241">
    <property type="entry name" value="Glyco_hydro_27"/>
</dbReference>
<dbReference type="KEGG" id="aalt:CC77DRAFT_976735"/>
<dbReference type="SUPFAM" id="SSF51445">
    <property type="entry name" value="(Trans)glycosidases"/>
    <property type="match status" value="2"/>
</dbReference>
<dbReference type="Gene3D" id="2.60.40.1180">
    <property type="entry name" value="Golgi alpha-mannosidase II"/>
    <property type="match status" value="1"/>
</dbReference>
<evidence type="ECO:0000256" key="4">
    <source>
        <dbReference type="ARBA" id="ARBA00004740"/>
    </source>
</evidence>
<dbReference type="CDD" id="cd04081">
    <property type="entry name" value="CBM35_galactosidase-like"/>
    <property type="match status" value="1"/>
</dbReference>
<dbReference type="EC" id="3.2.1.22" evidence="15"/>
<evidence type="ECO:0000256" key="14">
    <source>
        <dbReference type="ARBA" id="ARBA00038429"/>
    </source>
</evidence>
<evidence type="ECO:0000256" key="10">
    <source>
        <dbReference type="ARBA" id="ARBA00023180"/>
    </source>
</evidence>
<comment type="subunit">
    <text evidence="6">Homodimer.</text>
</comment>
<dbReference type="STRING" id="5599.A0A177D213"/>
<dbReference type="InterPro" id="IPR041233">
    <property type="entry name" value="Melibiase_C"/>
</dbReference>
<dbReference type="RefSeq" id="XP_018379124.1">
    <property type="nucleotide sequence ID" value="XM_018535951.1"/>
</dbReference>
<evidence type="ECO:0000259" key="19">
    <source>
        <dbReference type="Pfam" id="PF17786"/>
    </source>
</evidence>
<evidence type="ECO:0000256" key="9">
    <source>
        <dbReference type="ARBA" id="ARBA00022801"/>
    </source>
</evidence>
<feature type="signal peptide" evidence="16">
    <location>
        <begin position="1"/>
        <end position="17"/>
    </location>
</feature>
<dbReference type="VEuPathDB" id="FungiDB:CC77DRAFT_976735"/>
<keyword evidence="10" id="KW-0325">Glycoprotein</keyword>
<dbReference type="InterPro" id="IPR050887">
    <property type="entry name" value="Beta-mannosidase_GH2"/>
</dbReference>
<comment type="catalytic activity">
    <reaction evidence="1">
        <text>Hydrolysis of terminal, non-reducing beta-D-mannose residues in beta-D-mannosides.</text>
        <dbReference type="EC" id="3.2.1.25"/>
    </reaction>
</comment>
<dbReference type="InterPro" id="IPR008979">
    <property type="entry name" value="Galactose-bd-like_sf"/>
</dbReference>
<dbReference type="InterPro" id="IPR054593">
    <property type="entry name" value="Beta-mannosidase-like_N2"/>
</dbReference>
<dbReference type="GO" id="GO:0005576">
    <property type="term" value="C:extracellular region"/>
    <property type="evidence" value="ECO:0007669"/>
    <property type="project" value="UniProtKB-SubCell"/>
</dbReference>
<dbReference type="GO" id="GO:0000272">
    <property type="term" value="P:polysaccharide catabolic process"/>
    <property type="evidence" value="ECO:0007669"/>
    <property type="project" value="UniProtKB-KW"/>
</dbReference>
<evidence type="ECO:0000256" key="16">
    <source>
        <dbReference type="SAM" id="SignalP"/>
    </source>
</evidence>
<dbReference type="InterPro" id="IPR013783">
    <property type="entry name" value="Ig-like_fold"/>
</dbReference>
<dbReference type="UniPathway" id="UPA00280"/>
<proteinExistence type="inferred from homology"/>
<dbReference type="PANTHER" id="PTHR43730:SF1">
    <property type="entry name" value="BETA-MANNOSIDASE"/>
    <property type="match status" value="1"/>
</dbReference>
<dbReference type="GO" id="GO:0004567">
    <property type="term" value="F:beta-mannosidase activity"/>
    <property type="evidence" value="ECO:0007669"/>
    <property type="project" value="UniProtKB-EC"/>
</dbReference>
<evidence type="ECO:0000256" key="12">
    <source>
        <dbReference type="ARBA" id="ARBA00023295"/>
    </source>
</evidence>
<dbReference type="SUPFAM" id="SSF49785">
    <property type="entry name" value="Galactose-binding domain-like"/>
    <property type="match status" value="1"/>
</dbReference>
<dbReference type="EMBL" id="KV441507">
    <property type="protein sequence ID" value="OAG13703.1"/>
    <property type="molecule type" value="Genomic_DNA"/>
</dbReference>
<dbReference type="PANTHER" id="PTHR43730">
    <property type="entry name" value="BETA-MANNOSIDASE"/>
    <property type="match status" value="1"/>
</dbReference>
<dbReference type="InterPro" id="IPR041625">
    <property type="entry name" value="Beta-mannosidase_Ig"/>
</dbReference>
<keyword evidence="13" id="KW-0624">Polysaccharide degradation</keyword>
<organism evidence="22 23">
    <name type="scientific">Alternaria alternata</name>
    <name type="common">Alternaria rot fungus</name>
    <name type="synonym">Torula alternata</name>
    <dbReference type="NCBI Taxonomy" id="5599"/>
    <lineage>
        <taxon>Eukaryota</taxon>
        <taxon>Fungi</taxon>
        <taxon>Dikarya</taxon>
        <taxon>Ascomycota</taxon>
        <taxon>Pezizomycotina</taxon>
        <taxon>Dothideomycetes</taxon>
        <taxon>Pleosporomycetidae</taxon>
        <taxon>Pleosporales</taxon>
        <taxon>Pleosporineae</taxon>
        <taxon>Pleosporaceae</taxon>
        <taxon>Alternaria</taxon>
        <taxon>Alternaria sect. Alternaria</taxon>
        <taxon>Alternaria alternata complex</taxon>
    </lineage>
</organism>
<evidence type="ECO:0000256" key="11">
    <source>
        <dbReference type="ARBA" id="ARBA00023277"/>
    </source>
</evidence>
<dbReference type="FunFam" id="3.20.20.80:FF:000050">
    <property type="entry name" value="Beta-mannosidase B"/>
    <property type="match status" value="1"/>
</dbReference>
<keyword evidence="8 16" id="KW-0732">Signal</keyword>
<dbReference type="CDD" id="cd14792">
    <property type="entry name" value="GH27"/>
    <property type="match status" value="1"/>
</dbReference>
<gene>
    <name evidence="22" type="ORF">CC77DRAFT_976735</name>
</gene>
<dbReference type="FunFam" id="2.60.120.260:FF:000118">
    <property type="entry name" value="Beta-mannosidase B"/>
    <property type="match status" value="1"/>
</dbReference>
<dbReference type="OMA" id="YFRHTTV"/>
<evidence type="ECO:0000313" key="22">
    <source>
        <dbReference type="EMBL" id="OAG13703.1"/>
    </source>
</evidence>
<evidence type="ECO:0000259" key="17">
    <source>
        <dbReference type="Pfam" id="PF00703"/>
    </source>
</evidence>
<evidence type="ECO:0000256" key="15">
    <source>
        <dbReference type="RuleBase" id="RU361168"/>
    </source>
</evidence>
<dbReference type="PRINTS" id="PR00740">
    <property type="entry name" value="GLHYDRLASE27"/>
</dbReference>
<sequence>MATTLILSACLALQAAARTVRSPTPPMGWNSYNTWNCLPSEDKIRTSAQGLIDLGLDKAGYNFVTVDCGWPSEDRDAEGKLQWNETLFPSGGKALGDFIHGLGLDFGLYSGAGYLQCGSEALPASLGFEQLDAESFAEWGGDSLKYDNCYSTSNTTMVDSSSAESQSPARFQHMAAELEAVDRDIHYYVCQWGIGTDVGDWAAEIGNTWRISNDIYNAWRSIWRITNQVVPYFRHTTVGAFADMDMLIVGLNALSEEEERFHFGMWAINKSPLIIGAALDPERISQSSLAIMENKEVIAINQDALAQQAMLVRRDTEEEWDIWMGKLSGSRMVLGVANWKNDSQSVNFDLASLGIASVDARDVWAAKDAGALSGTQTVDLAGHELRLWILSNIVEAAPLQSGSYNSATNASLSGPAHVFSCASGTCLPTGSKIEYIDRSSSVIFSNVSAPSAGKNLVGVDFVNYEYAFTTAWEWGDNTRNMTIAVNGAEAKRWAFPLSGGDWQESLRLHIEVDGFVEGTENMVEFRGYGDSFAPDLVVCHSHNNTMFVSLATALWRADRMTVLTHASTGRKRGDHPARVYPISNCDRGLKVAEPSSQKTIMTLVPHTSTLLKTGWTFKQGDRSSTHAYLPARDVPTEIYRDLLKNEKIADPFNDLNELAVQWVGDETWTYRTIFAAPSEYGTANTVTRLRFQGLDTFASVYLNGHKVLESDNMFVEHEVDVSGRLELDENVLEIVFESARKKGRELVEQHKEHRFIVHQTEISRGPVRKAQFHWGWDWGPVLMACGPWKPVSIETWSCQLSSPGVQYELSQNLKSAEVKVKVGWEGVVAAIGFTILKKDSLEAVAEQKIDVSTDDQSGLAEATMAINDIELWWPRGYGQQSLYTIKIQAFAPDHPSPIHDISQQFGFRRAELITEPDSYGTSFYFRINDIDIFCGGSCWIPGDAFLTRPSPRDSRAWAKLCADGNQTMLRIWGGGIYEDDELYNAADEYGVLIWQDFMFACANYPAYPEYLKSVELEATQNVRRLRNHPSVVIWAGNNEDYQIVERYGLQYDPDDKDPDSWLKTDFPARYIYEYLLPNVVKQECSNVLYHPSSPFGNGKSTVLRVDPTIGDIHQWNVWHGTMEPYQRLPDLGGRFVSEFGMEAYPHVSTLESCITRKEDLYPGSMVMDFHNKAIGHERRLISYLAENFRIRYDLENFAHLTQVMQSDALTWAYKSWRRQWNTPGDRKCGGVLVWQLNDCWQTMSWSVTDIHGVPKPAFYAIKRTMRPITIGVQRKYQSWTMRPADELWQRDTGHIDMRKLWQDVEHDVWIANSTLQEVDGVVTVRYISIKTGEEIGTRASATVQVAANGITNVLVDHVAQINHVQHPNEPFDSSKADPFVIHATLSINGEYAASDIAWPEPIKYLSFSDPGVQLRYSEDKKTISVSAAKPVKGFVFAENPRSHLSDNGFDLVPGETRDVQVEGFPATALTWRYIEM</sequence>
<dbReference type="FunFam" id="3.20.20.70:FF:000197">
    <property type="entry name" value="Alpha-galactosidase"/>
    <property type="match status" value="1"/>
</dbReference>
<evidence type="ECO:0000256" key="7">
    <source>
        <dbReference type="ARBA" id="ARBA00022525"/>
    </source>
</evidence>
<dbReference type="Gene3D" id="2.60.120.260">
    <property type="entry name" value="Galactose-binding domain-like"/>
    <property type="match status" value="2"/>
</dbReference>
<dbReference type="Proteomes" id="UP000077248">
    <property type="component" value="Unassembled WGS sequence"/>
</dbReference>
<keyword evidence="15" id="KW-1015">Disulfide bond</keyword>
<evidence type="ECO:0000256" key="1">
    <source>
        <dbReference type="ARBA" id="ARBA00000829"/>
    </source>
</evidence>
<dbReference type="GO" id="GO:0004557">
    <property type="term" value="F:alpha-galactosidase activity"/>
    <property type="evidence" value="ECO:0007669"/>
    <property type="project" value="UniProtKB-EC"/>
</dbReference>
<keyword evidence="23" id="KW-1185">Reference proteome</keyword>
<dbReference type="Pfam" id="PF22666">
    <property type="entry name" value="Glyco_hydro_2_N2"/>
    <property type="match status" value="1"/>
</dbReference>
<evidence type="ECO:0000256" key="6">
    <source>
        <dbReference type="ARBA" id="ARBA00011738"/>
    </source>
</evidence>
<dbReference type="Pfam" id="PF17801">
    <property type="entry name" value="Melibiase_C"/>
    <property type="match status" value="1"/>
</dbReference>
<feature type="domain" description="Alpha galactosidase C-terminal" evidence="20">
    <location>
        <begin position="318"/>
        <end position="389"/>
    </location>
</feature>
<dbReference type="Gene3D" id="3.20.20.80">
    <property type="entry name" value="Glycosidases"/>
    <property type="match status" value="1"/>
</dbReference>
<dbReference type="SUPFAM" id="SSF49303">
    <property type="entry name" value="beta-Galactosidase/glucuronidase domain"/>
    <property type="match status" value="2"/>
</dbReference>
<dbReference type="InterPro" id="IPR013785">
    <property type="entry name" value="Aldolase_TIM"/>
</dbReference>
<evidence type="ECO:0000256" key="5">
    <source>
        <dbReference type="ARBA" id="ARBA00009743"/>
    </source>
</evidence>
<feature type="chain" id="PRO_5008058900" description="Alpha-galactosidase" evidence="16">
    <location>
        <begin position="18"/>
        <end position="1476"/>
    </location>
</feature>
<feature type="domain" description="Beta-mannosidase-like galactose-binding" evidence="21">
    <location>
        <begin position="615"/>
        <end position="789"/>
    </location>
</feature>
<evidence type="ECO:0000313" key="23">
    <source>
        <dbReference type="Proteomes" id="UP000077248"/>
    </source>
</evidence>
<dbReference type="GO" id="GO:0006516">
    <property type="term" value="P:glycoprotein catabolic process"/>
    <property type="evidence" value="ECO:0007669"/>
    <property type="project" value="TreeGrafter"/>
</dbReference>
<dbReference type="Pfam" id="PF17786">
    <property type="entry name" value="Mannosidase_ig"/>
    <property type="match status" value="1"/>
</dbReference>
<evidence type="ECO:0000256" key="13">
    <source>
        <dbReference type="ARBA" id="ARBA00023326"/>
    </source>
</evidence>
<evidence type="ECO:0000256" key="3">
    <source>
        <dbReference type="ARBA" id="ARBA00004613"/>
    </source>
</evidence>
<keyword evidence="12 15" id="KW-0326">Glycosidase</keyword>
<name>A0A177D213_ALTAL</name>
<dbReference type="Gene3D" id="3.20.20.70">
    <property type="entry name" value="Aldolase class I"/>
    <property type="match status" value="1"/>
</dbReference>
<evidence type="ECO:0000256" key="2">
    <source>
        <dbReference type="ARBA" id="ARBA00001255"/>
    </source>
</evidence>
<dbReference type="InterPro" id="IPR006102">
    <property type="entry name" value="Ig-like_GH2"/>
</dbReference>
<evidence type="ECO:0000259" key="18">
    <source>
        <dbReference type="Pfam" id="PF17753"/>
    </source>
</evidence>
<dbReference type="Pfam" id="PF16499">
    <property type="entry name" value="Melibiase_2"/>
    <property type="match status" value="1"/>
</dbReference>
<comment type="similarity">
    <text evidence="14">Belongs to the glycosyl hydrolase 2 family. Beta-mannosidase B subfamily.</text>
</comment>
<feature type="domain" description="Mannosidase Ig/CBM-like" evidence="19">
    <location>
        <begin position="1307"/>
        <end position="1404"/>
    </location>
</feature>
<dbReference type="SUPFAM" id="SSF51011">
    <property type="entry name" value="Glycosyl hydrolase domain"/>
    <property type="match status" value="1"/>
</dbReference>
<dbReference type="GeneID" id="29121545"/>
<dbReference type="InterPro" id="IPR013780">
    <property type="entry name" value="Glyco_hydro_b"/>
</dbReference>
<comment type="subcellular location">
    <subcellularLocation>
        <location evidence="3">Secreted</location>
    </subcellularLocation>
</comment>
<keyword evidence="11" id="KW-0119">Carbohydrate metabolism</keyword>
<evidence type="ECO:0000259" key="21">
    <source>
        <dbReference type="Pfam" id="PF22666"/>
    </source>
</evidence>
<reference evidence="22 23" key="1">
    <citation type="submission" date="2016-05" db="EMBL/GenBank/DDBJ databases">
        <title>Comparative analysis of secretome profiles of manganese(II)-oxidizing ascomycete fungi.</title>
        <authorList>
            <consortium name="DOE Joint Genome Institute"/>
            <person name="Zeiner C.A."/>
            <person name="Purvine S.O."/>
            <person name="Zink E.M."/>
            <person name="Wu S."/>
            <person name="Pasa-Tolic L."/>
            <person name="Chaput D.L."/>
            <person name="Haridas S."/>
            <person name="Grigoriev I.V."/>
            <person name="Santelli C.M."/>
            <person name="Hansel C.M."/>
        </authorList>
    </citation>
    <scope>NUCLEOTIDE SEQUENCE [LARGE SCALE GENOMIC DNA]</scope>
    <source>
        <strain evidence="22 23">SRC1lrK2f</strain>
    </source>
</reference>
<dbReference type="Pfam" id="PF17753">
    <property type="entry name" value="Ig_mannosidase"/>
    <property type="match status" value="1"/>
</dbReference>
<dbReference type="InterPro" id="IPR041447">
    <property type="entry name" value="Mannosidase_ig"/>
</dbReference>
<dbReference type="InterPro" id="IPR017853">
    <property type="entry name" value="GH"/>
</dbReference>